<gene>
    <name evidence="1" type="ORF">HPB50_023654</name>
</gene>
<reference evidence="1" key="1">
    <citation type="submission" date="2020-05" db="EMBL/GenBank/DDBJ databases">
        <title>Large-scale comparative analyses of tick genomes elucidate their genetic diversity and vector capacities.</title>
        <authorList>
            <person name="Jia N."/>
            <person name="Wang J."/>
            <person name="Shi W."/>
            <person name="Du L."/>
            <person name="Sun Y."/>
            <person name="Zhan W."/>
            <person name="Jiang J."/>
            <person name="Wang Q."/>
            <person name="Zhang B."/>
            <person name="Ji P."/>
            <person name="Sakyi L.B."/>
            <person name="Cui X."/>
            <person name="Yuan T."/>
            <person name="Jiang B."/>
            <person name="Yang W."/>
            <person name="Lam T.T.-Y."/>
            <person name="Chang Q."/>
            <person name="Ding S."/>
            <person name="Wang X."/>
            <person name="Zhu J."/>
            <person name="Ruan X."/>
            <person name="Zhao L."/>
            <person name="Wei J."/>
            <person name="Que T."/>
            <person name="Du C."/>
            <person name="Cheng J."/>
            <person name="Dai P."/>
            <person name="Han X."/>
            <person name="Huang E."/>
            <person name="Gao Y."/>
            <person name="Liu J."/>
            <person name="Shao H."/>
            <person name="Ye R."/>
            <person name="Li L."/>
            <person name="Wei W."/>
            <person name="Wang X."/>
            <person name="Wang C."/>
            <person name="Yang T."/>
            <person name="Huo Q."/>
            <person name="Li W."/>
            <person name="Guo W."/>
            <person name="Chen H."/>
            <person name="Zhou L."/>
            <person name="Ni X."/>
            <person name="Tian J."/>
            <person name="Zhou Y."/>
            <person name="Sheng Y."/>
            <person name="Liu T."/>
            <person name="Pan Y."/>
            <person name="Xia L."/>
            <person name="Li J."/>
            <person name="Zhao F."/>
            <person name="Cao W."/>
        </authorList>
    </citation>
    <scope>NUCLEOTIDE SEQUENCE</scope>
    <source>
        <strain evidence="1">Hyas-2018</strain>
    </source>
</reference>
<name>A0ACB7T429_HYAAI</name>
<keyword evidence="2" id="KW-1185">Reference proteome</keyword>
<dbReference type="EMBL" id="CM023491">
    <property type="protein sequence ID" value="KAH6941848.1"/>
    <property type="molecule type" value="Genomic_DNA"/>
</dbReference>
<evidence type="ECO:0000313" key="1">
    <source>
        <dbReference type="EMBL" id="KAH6941848.1"/>
    </source>
</evidence>
<organism evidence="1 2">
    <name type="scientific">Hyalomma asiaticum</name>
    <name type="common">Tick</name>
    <dbReference type="NCBI Taxonomy" id="266040"/>
    <lineage>
        <taxon>Eukaryota</taxon>
        <taxon>Metazoa</taxon>
        <taxon>Ecdysozoa</taxon>
        <taxon>Arthropoda</taxon>
        <taxon>Chelicerata</taxon>
        <taxon>Arachnida</taxon>
        <taxon>Acari</taxon>
        <taxon>Parasitiformes</taxon>
        <taxon>Ixodida</taxon>
        <taxon>Ixodoidea</taxon>
        <taxon>Ixodidae</taxon>
        <taxon>Hyalomminae</taxon>
        <taxon>Hyalomma</taxon>
    </lineage>
</organism>
<accession>A0ACB7T429</accession>
<comment type="caution">
    <text evidence="1">The sequence shown here is derived from an EMBL/GenBank/DDBJ whole genome shotgun (WGS) entry which is preliminary data.</text>
</comment>
<evidence type="ECO:0000313" key="2">
    <source>
        <dbReference type="Proteomes" id="UP000821845"/>
    </source>
</evidence>
<proteinExistence type="predicted"/>
<protein>
    <submittedName>
        <fullName evidence="1">Uncharacterized protein</fullName>
    </submittedName>
</protein>
<dbReference type="Proteomes" id="UP000821845">
    <property type="component" value="Chromosome 11"/>
</dbReference>
<sequence>MQQCEVLCDRIAILLAGQLECIGTVDELKSKFGRGYTICIRLRQDSVDDSDYQEDLTNDMKGQFHGCQLDHSYQGVLEYRITTTYTTWSEMFSKMAAIQKKYRFKEFYVSDTTLEQIFVSYARKQINFTKAVSSTS</sequence>